<accession>A0AAN7U6M0</accession>
<name>A0AAN7U6M0_9PEZI</name>
<comment type="caution">
    <text evidence="1">The sequence shown here is derived from an EMBL/GenBank/DDBJ whole genome shotgun (WGS) entry which is preliminary data.</text>
</comment>
<gene>
    <name evidence="1" type="ORF">RRF57_002640</name>
</gene>
<sequence>MTLLPELTSVSDTNDVILLDTVGTIKLLRVKGGFVGRDSVVIPEPALVVFDEVLLPYPELVPGGNGRVPFETGAAVVEVSAVTVVRGTVDTAGPVTLVSTAVVSVFPVTLITEIADGDPDDESTVLASVLYAVPGAGPELGVPGVLPDVVEFVTGYGAELGGCTDMAGGLPLALVRLAPDESSDVRWVPEDADSVDVTAAVVSPPLVTIVRLTKLDVLDAGKGGMLDNDPVELIPGLVPRPDGKEDVAVLVSRPGVV</sequence>
<keyword evidence="2" id="KW-1185">Reference proteome</keyword>
<protein>
    <submittedName>
        <fullName evidence="1">Uncharacterized protein</fullName>
    </submittedName>
</protein>
<reference evidence="1 2" key="1">
    <citation type="submission" date="2023-10" db="EMBL/GenBank/DDBJ databases">
        <title>Draft genome sequence of Xylaria bambusicola isolate GMP-LS, the root and basal stem rot pathogen of sugarcane in Indonesia.</title>
        <authorList>
            <person name="Selvaraj P."/>
            <person name="Muralishankar V."/>
            <person name="Muruganantham S."/>
            <person name="Sp S."/>
            <person name="Haryani S."/>
            <person name="Lau K.J.X."/>
            <person name="Naqvi N.I."/>
        </authorList>
    </citation>
    <scope>NUCLEOTIDE SEQUENCE [LARGE SCALE GENOMIC DNA]</scope>
    <source>
        <strain evidence="1">GMP-LS</strain>
    </source>
</reference>
<dbReference type="EMBL" id="JAWHQM010000004">
    <property type="protein sequence ID" value="KAK5626925.1"/>
    <property type="molecule type" value="Genomic_DNA"/>
</dbReference>
<evidence type="ECO:0000313" key="1">
    <source>
        <dbReference type="EMBL" id="KAK5626925.1"/>
    </source>
</evidence>
<proteinExistence type="predicted"/>
<dbReference type="Proteomes" id="UP001305414">
    <property type="component" value="Unassembled WGS sequence"/>
</dbReference>
<evidence type="ECO:0000313" key="2">
    <source>
        <dbReference type="Proteomes" id="UP001305414"/>
    </source>
</evidence>
<dbReference type="AlphaFoldDB" id="A0AAN7U6M0"/>
<organism evidence="1 2">
    <name type="scientific">Xylaria bambusicola</name>
    <dbReference type="NCBI Taxonomy" id="326684"/>
    <lineage>
        <taxon>Eukaryota</taxon>
        <taxon>Fungi</taxon>
        <taxon>Dikarya</taxon>
        <taxon>Ascomycota</taxon>
        <taxon>Pezizomycotina</taxon>
        <taxon>Sordariomycetes</taxon>
        <taxon>Xylariomycetidae</taxon>
        <taxon>Xylariales</taxon>
        <taxon>Xylariaceae</taxon>
        <taxon>Xylaria</taxon>
    </lineage>
</organism>